<dbReference type="InterPro" id="IPR036322">
    <property type="entry name" value="WD40_repeat_dom_sf"/>
</dbReference>
<reference evidence="3 4" key="1">
    <citation type="submission" date="2022-12" db="EMBL/GenBank/DDBJ databases">
        <title>Chromosome-scale assembly of the Ensete ventricosum genome.</title>
        <authorList>
            <person name="Dussert Y."/>
            <person name="Stocks J."/>
            <person name="Wendawek A."/>
            <person name="Woldeyes F."/>
            <person name="Nichols R.A."/>
            <person name="Borrell J.S."/>
        </authorList>
    </citation>
    <scope>NUCLEOTIDE SEQUENCE [LARGE SCALE GENOMIC DNA]</scope>
    <source>
        <strain evidence="4">cv. Maze</strain>
        <tissue evidence="3">Seeds</tissue>
    </source>
</reference>
<dbReference type="PANTHER" id="PTHR13950">
    <property type="entry name" value="RABCONNECTIN-RELATED"/>
    <property type="match status" value="1"/>
</dbReference>
<comment type="caution">
    <text evidence="3">The sequence shown here is derived from an EMBL/GenBank/DDBJ whole genome shotgun (WGS) entry which is preliminary data.</text>
</comment>
<name>A0AAV8Q114_ENSVE</name>
<dbReference type="InterPro" id="IPR001680">
    <property type="entry name" value="WD40_rpt"/>
</dbReference>
<dbReference type="GO" id="GO:0007035">
    <property type="term" value="P:vacuolar acidification"/>
    <property type="evidence" value="ECO:0007669"/>
    <property type="project" value="TreeGrafter"/>
</dbReference>
<feature type="domain" description="RAVE complex protein Rav1 C-terminal" evidence="2">
    <location>
        <begin position="795"/>
        <end position="1413"/>
    </location>
</feature>
<dbReference type="GO" id="GO:0043291">
    <property type="term" value="C:RAVE complex"/>
    <property type="evidence" value="ECO:0007669"/>
    <property type="project" value="TreeGrafter"/>
</dbReference>
<organism evidence="3 4">
    <name type="scientific">Ensete ventricosum</name>
    <name type="common">Abyssinian banana</name>
    <name type="synonym">Musa ensete</name>
    <dbReference type="NCBI Taxonomy" id="4639"/>
    <lineage>
        <taxon>Eukaryota</taxon>
        <taxon>Viridiplantae</taxon>
        <taxon>Streptophyta</taxon>
        <taxon>Embryophyta</taxon>
        <taxon>Tracheophyta</taxon>
        <taxon>Spermatophyta</taxon>
        <taxon>Magnoliopsida</taxon>
        <taxon>Liliopsida</taxon>
        <taxon>Zingiberales</taxon>
        <taxon>Musaceae</taxon>
        <taxon>Ensete</taxon>
    </lineage>
</organism>
<dbReference type="Proteomes" id="UP001222027">
    <property type="component" value="Unassembled WGS sequence"/>
</dbReference>
<dbReference type="PANTHER" id="PTHR13950:SF9">
    <property type="entry name" value="RABCONNECTIN-3A"/>
    <property type="match status" value="1"/>
</dbReference>
<dbReference type="InterPro" id="IPR015943">
    <property type="entry name" value="WD40/YVTN_repeat-like_dom_sf"/>
</dbReference>
<dbReference type="FunFam" id="2.130.10.10:FF:001240">
    <property type="entry name" value="Transducin family protein / WD-40 repeat family protein"/>
    <property type="match status" value="1"/>
</dbReference>
<gene>
    <name evidence="3" type="ORF">OPV22_033771</name>
</gene>
<evidence type="ECO:0000256" key="1">
    <source>
        <dbReference type="PROSITE-ProRule" id="PRU00221"/>
    </source>
</evidence>
<keyword evidence="4" id="KW-1185">Reference proteome</keyword>
<sequence>MPEAGGGTAIRGRGADEPEDIIDLLPLELVRSQLIPPAPNRRESAIDWLPEFGGASWIAYGASSLLVISHLPSPLSDHERQLGPFFRQVIEPPPGGEHADLSAVSWCPAIPSEGEIAAALGNSIFMYLPVPGGESGSFSWKQTGGFVETFSIETIGWTGSGDGLVAAGAEVVLWNRKKGYSWEMSWKLKADVPQTIVSATQFAEGSVATAPQASMQHDKVISGDFHSSLSDKTKHVLVYHDDGKSGITKVQLYHPQPVLMIQWRPFAGMQLQKDAFPAWRDILLTCCLDGTVRLWSEIDNGRPRKFSKDMHDQKHMRRLFHVVAVIEMNESLKGTLGRNIFVKWALELGGVIDKGEGDCYSLLSSHTECEQIGKCEWLIGVGPNFSITFWAIHCLDDVSPTRFPRVTMWKKVDLIDLNGSNFLHCNFSDTMGQPILVKVVASRCRFFGPPSSCSLLQLLPDNSISWSQLYSSSESTEEGILSKITKERSLSCFAGSTLSEHGHTGRIIQIAVHPYNRDIELAVSLDSHGLLLFWSLSTLSESILGVHMHIHPMWKLLGHIDLPVSSLDCKFSCLVWAPSVLEENRFLLVGHEDGVDCFMIEDSLKGESILSHKILTIPFGGQTHGVSPDQMFATPISCTVGQSSCYSSFSLLCVWIRNFQTLSWKVILHMSGTSGILSSDVKGLAISEEGRCTSSSGKFYYAKSFRQLSDLPAPQCCGEVTSVAVVSPSSCLPSIQQASSNDFPSSYFGYHMATGYSDGTLRLWRVCHVQSEHSDMEYVPWELVGTFTAHEGPVNAVSLSSFGSKVATTSLCGPNSTSSLHIWESVKLTGGGSFVLEDAIFVKGTVVALSWLALGNGQILLGICLPNELRIYSQKRSSIHSFVHSDKSKEMHSWYCIAITSSLTIVRDFFWGPKLTAVLIHEKHFSVYSQWLFRSNSPCCDDSVAYANRMQENLFCASDTDRNIFKTQEQLQSGSSGKIFQQDYAPDTRNRLFSILDISNKLDGTLALYHPEALIQYIYSGNWKRAKVIVKHFVKCVSCSKTSSSSMKGSQCGKSYFNVPEVHLSTYFEDNSSVNSSSERLFWGQSTTSEEPTLHFRGNSLQLLDSKLEANTFGRISTADEKSEIMDLIETLEKSDGIANMTDLEKTQILVILDLLNEISDTRATSAYKSLDEAGRRFWVSVRFQHLYFIRKFGKMVAEELVINSRLAAWALLSDCQDDLLSSVLSAEPSWLEMRNLGIGLWYTNVSQLRTRMEKLARSQYLKNKNPKDCALLYLALNRLQVLAGLFKISKDEKDKVLFGFLSRNFQEEKNKAAALKNAYVLMGRHQLELAIAFFMLGGDPSSAVTVCAKNLGDEQLALVICRLIEGYGGPLERQLILSILLPNALEKGDYWLSSLLDWTLGNYTQSVKRLVDFRAKHASCNLVAFHNHASLSDPDIGRYCMILATRNSFRCSVGENVAAAFSKLAASLAASALNRCGIPIDALECLSSSSSIEGMDHKNMSGVENHDLFQGILNPFSTDACNWLLESVAHQLEHDVKLNMALRYISSYLRNHPRWPSVNLSKSRKVISSDYVAYQDEEFQQLNLDLGMIISMFDRKFSLRPVGLANMVLLFADNRGLFFLGYLLLYVNNSLEGEDNHHTLEMVSDPALIRLLFKATEEILCFLARLIFSCQKNIVPDDLTLWSLVFDLLEFYVNFASACIRRNIKELILMIHPIVNALVNDEVSFEVAYGKLREISRQTSLMVHDASHDEVGFISDSGFHQKHSEVCESLIPEDEKWQILGVCLWLHMLNFTKLGLSKFPANEECYDVRSIKNVIDMFPSASAKQLVNALRYVSSSLVKLLASFLKRKALKGSPVTSIVWLDECARSQPCSLQNCLNQGLDSLQLPDNERQPSLKILWDVSVSPIEICAYFGREKVGSFPCNHHNQFASWKDVQRNISSENENADSLDNRVGEKIGGNVLYKETKSGHDGTVLDKDGFLETNRKRLGPRGDVTFFNNPKEVMKRSGELFETICFNSINENEVALASNKKGLIFFNLEDKEHFRQQAEYIWSVSDWPQDGWAGCESTPVPTYVSQGIGLGSKRGAHLGLGGATIGVGSLARPGKDLTGGGAFGIPGYAGIGAVGLGWGEEDFEEFRDPPATVENIHSRALSRHPSMPFLLVGSSNTHVYLWEFGKDRATATYGVLPAANVPPPYALASISALQFDHYGHRFATAALDGTVCTWQLEVGGKSNVHPTDSSLCFSNHASDVAHVATSGSILAAAGCSTNGVNVVLWDTMAPPATCQASLFCHEGGARSISVFDNDIGTGSISPIIVTGGKSGDVGLHDLRYIATGKSRRNRHASEQDLKAMHDTNLGTFKHGENSNGMIWYIPKAHIGSVTRITTIPNTSLFLTGSKDGDVKLWDAKRAQLVYHWQKLHDRHTFLQPNSRGFGGVVRAAVTDIQVLSNGFLTCGGDGSACNLARPTESNGIKSSGLAPKVCVPMGCKKYFLELYVIRSHHPLFIELLRFNNRLRIMIRSQNTDFIGVLLSNVITMNGPAIEGAPW</sequence>
<evidence type="ECO:0000259" key="2">
    <source>
        <dbReference type="Pfam" id="PF12234"/>
    </source>
</evidence>
<dbReference type="PROSITE" id="PS50294">
    <property type="entry name" value="WD_REPEATS_REGION"/>
    <property type="match status" value="1"/>
</dbReference>
<dbReference type="SUPFAM" id="SSF50978">
    <property type="entry name" value="WD40 repeat-like"/>
    <property type="match status" value="3"/>
</dbReference>
<feature type="repeat" description="WD" evidence="1">
    <location>
        <begin position="2371"/>
        <end position="2412"/>
    </location>
</feature>
<proteinExistence type="predicted"/>
<protein>
    <recommendedName>
        <fullName evidence="2">RAVE complex protein Rav1 C-terminal domain-containing protein</fullName>
    </recommendedName>
</protein>
<dbReference type="Pfam" id="PF00400">
    <property type="entry name" value="WD40"/>
    <property type="match status" value="1"/>
</dbReference>
<evidence type="ECO:0000313" key="4">
    <source>
        <dbReference type="Proteomes" id="UP001222027"/>
    </source>
</evidence>
<dbReference type="InterPro" id="IPR022033">
    <property type="entry name" value="Rav1p_C"/>
</dbReference>
<dbReference type="Gene3D" id="2.130.10.10">
    <property type="entry name" value="YVTN repeat-like/Quinoprotein amine dehydrogenase"/>
    <property type="match status" value="2"/>
</dbReference>
<evidence type="ECO:0000313" key="3">
    <source>
        <dbReference type="EMBL" id="KAJ8460845.1"/>
    </source>
</evidence>
<accession>A0AAV8Q114</accession>
<dbReference type="Pfam" id="PF12234">
    <property type="entry name" value="Rav1p_C"/>
    <property type="match status" value="1"/>
</dbReference>
<dbReference type="PROSITE" id="PS50082">
    <property type="entry name" value="WD_REPEATS_2"/>
    <property type="match status" value="1"/>
</dbReference>
<dbReference type="SMART" id="SM00320">
    <property type="entry name" value="WD40"/>
    <property type="match status" value="9"/>
</dbReference>
<dbReference type="InterPro" id="IPR052208">
    <property type="entry name" value="DmX-like/RAVE_component"/>
</dbReference>
<keyword evidence="1" id="KW-0853">WD repeat</keyword>
<dbReference type="EMBL" id="JAQQAF010000009">
    <property type="protein sequence ID" value="KAJ8460845.1"/>
    <property type="molecule type" value="Genomic_DNA"/>
</dbReference>